<feature type="compositionally biased region" description="Low complexity" evidence="2">
    <location>
        <begin position="67"/>
        <end position="102"/>
    </location>
</feature>
<protein>
    <submittedName>
        <fullName evidence="4">SnodProt1</fullName>
    </submittedName>
</protein>
<evidence type="ECO:0000256" key="1">
    <source>
        <dbReference type="ARBA" id="ARBA00022729"/>
    </source>
</evidence>
<name>A0A5K1JSB7_9APHY</name>
<evidence type="ECO:0000256" key="2">
    <source>
        <dbReference type="SAM" id="MobiDB-lite"/>
    </source>
</evidence>
<dbReference type="InterPro" id="IPR051477">
    <property type="entry name" value="Expansin_CellWall"/>
</dbReference>
<feature type="compositionally biased region" description="Polar residues" evidence="2">
    <location>
        <begin position="103"/>
        <end position="115"/>
    </location>
</feature>
<feature type="compositionally biased region" description="Basic residues" evidence="2">
    <location>
        <begin position="55"/>
        <end position="65"/>
    </location>
</feature>
<organism evidence="4">
    <name type="scientific">Ganoderma boninense</name>
    <dbReference type="NCBI Taxonomy" id="34458"/>
    <lineage>
        <taxon>Eukaryota</taxon>
        <taxon>Fungi</taxon>
        <taxon>Dikarya</taxon>
        <taxon>Basidiomycota</taxon>
        <taxon>Agaricomycotina</taxon>
        <taxon>Agaricomycetes</taxon>
        <taxon>Polyporales</taxon>
        <taxon>Polyporaceae</taxon>
        <taxon>Ganoderma</taxon>
    </lineage>
</organism>
<sequence length="276" mass="28893">MYFSKAIVVLSAALSAIASPHMARGLHHRELARRAAMPSIPEPAVVPEQSIKRLRKRASTNRCRVRSSTAAASSTSVSSSHSSSATHSSSAVHVTSSASSSSIIPPQNVESTTADPQPTSTQVVKPTTTKVQPTTTAQPTTTKKTTTAAAPTTSASSGSSASDPLGILTGVHSGDGTYYATGLGSCGITNSDSDKIVAVSHLLYDQYPGYTGGNPNNNPLCKRMIRATYQGKSVEVMAVDRCTGCAMFDLDFSPSAFSELADFAVGRLHGVEWEWI</sequence>
<evidence type="ECO:0000256" key="3">
    <source>
        <dbReference type="SAM" id="SignalP"/>
    </source>
</evidence>
<dbReference type="SUPFAM" id="SSF50685">
    <property type="entry name" value="Barwin-like endoglucanases"/>
    <property type="match status" value="1"/>
</dbReference>
<gene>
    <name evidence="4" type="primary">G4MKI0</name>
</gene>
<dbReference type="EMBL" id="LR723907">
    <property type="protein sequence ID" value="VWO94336.1"/>
    <property type="molecule type" value="Genomic_DNA"/>
</dbReference>
<accession>A0A5K1JSB7</accession>
<keyword evidence="1 3" id="KW-0732">Signal</keyword>
<dbReference type="PANTHER" id="PTHR31836">
    <property type="match status" value="1"/>
</dbReference>
<dbReference type="InterPro" id="IPR036908">
    <property type="entry name" value="RlpA-like_sf"/>
</dbReference>
<feature type="region of interest" description="Disordered" evidence="2">
    <location>
        <begin position="55"/>
        <end position="164"/>
    </location>
</feature>
<dbReference type="CDD" id="cd22191">
    <property type="entry name" value="DPBB_RlpA_EXP_N-like"/>
    <property type="match status" value="1"/>
</dbReference>
<feature type="chain" id="PRO_5023872271" evidence="3">
    <location>
        <begin position="19"/>
        <end position="276"/>
    </location>
</feature>
<dbReference type="PANTHER" id="PTHR31836:SF28">
    <property type="entry name" value="SRCR DOMAIN-CONTAINING PROTEIN-RELATED"/>
    <property type="match status" value="1"/>
</dbReference>
<dbReference type="Gene3D" id="2.40.40.10">
    <property type="entry name" value="RlpA-like domain"/>
    <property type="match status" value="1"/>
</dbReference>
<reference evidence="4" key="1">
    <citation type="submission" date="2019-10" db="EMBL/GenBank/DDBJ databases">
        <authorList>
            <person name="Nor Muhammad N."/>
        </authorList>
    </citation>
    <scope>NUCLEOTIDE SEQUENCE</scope>
</reference>
<dbReference type="AlphaFoldDB" id="A0A5K1JSB7"/>
<evidence type="ECO:0000313" key="4">
    <source>
        <dbReference type="EMBL" id="VWO94336.1"/>
    </source>
</evidence>
<feature type="compositionally biased region" description="Low complexity" evidence="2">
    <location>
        <begin position="116"/>
        <end position="161"/>
    </location>
</feature>
<proteinExistence type="predicted"/>
<feature type="signal peptide" evidence="3">
    <location>
        <begin position="1"/>
        <end position="18"/>
    </location>
</feature>